<dbReference type="OrthoDB" id="9800023at2"/>
<dbReference type="Proteomes" id="UP000253204">
    <property type="component" value="Unassembled WGS sequence"/>
</dbReference>
<organism evidence="1 2">
    <name type="scientific">Vreelandella rituensis</name>
    <dbReference type="NCBI Taxonomy" id="2282306"/>
    <lineage>
        <taxon>Bacteria</taxon>
        <taxon>Pseudomonadati</taxon>
        <taxon>Pseudomonadota</taxon>
        <taxon>Gammaproteobacteria</taxon>
        <taxon>Oceanospirillales</taxon>
        <taxon>Halomonadaceae</taxon>
        <taxon>Vreelandella</taxon>
    </lineage>
</organism>
<dbReference type="RefSeq" id="WP_114488092.1">
    <property type="nucleotide sequence ID" value="NZ_QPIJ01000054.1"/>
</dbReference>
<accession>A0A368TS00</accession>
<protein>
    <submittedName>
        <fullName evidence="1">DUF1441 family protein</fullName>
    </submittedName>
</protein>
<name>A0A368TS00_9GAMM</name>
<proteinExistence type="predicted"/>
<feature type="non-terminal residue" evidence="1">
    <location>
        <position position="1"/>
    </location>
</feature>
<evidence type="ECO:0000313" key="1">
    <source>
        <dbReference type="EMBL" id="RCV87116.1"/>
    </source>
</evidence>
<dbReference type="AlphaFoldDB" id="A0A368TS00"/>
<comment type="caution">
    <text evidence="1">The sequence shown here is derived from an EMBL/GenBank/DDBJ whole genome shotgun (WGS) entry which is preliminary data.</text>
</comment>
<keyword evidence="2" id="KW-1185">Reference proteome</keyword>
<sequence length="137" mass="15304">GTFGMSEYVEGIEIDVPRLGGKRENAGRKPKVFEDQVRKELEDAGEVEYAVSRARKEAWTAKTVELDYRIKEGEYVKREAVREACATAFASIAQTLRSIPDLLERREGVAPETCETVSKTIDDALNTLAEEFELFGG</sequence>
<reference evidence="1 2" key="1">
    <citation type="submission" date="2018-07" db="EMBL/GenBank/DDBJ databases">
        <title>Halomonas rutogse sp. nov., isolated from Lake TangqianCo on Tibetan Plateau.</title>
        <authorList>
            <person name="Lu H."/>
            <person name="Xing P."/>
            <person name="Wu Q."/>
        </authorList>
    </citation>
    <scope>NUCLEOTIDE SEQUENCE [LARGE SCALE GENOMIC DNA]</scope>
    <source>
        <strain evidence="1 2">TQ8S</strain>
    </source>
</reference>
<gene>
    <name evidence="1" type="ORF">DU506_17060</name>
</gene>
<evidence type="ECO:0000313" key="2">
    <source>
        <dbReference type="Proteomes" id="UP000253204"/>
    </source>
</evidence>
<dbReference type="EMBL" id="QPIJ01000054">
    <property type="protein sequence ID" value="RCV87116.1"/>
    <property type="molecule type" value="Genomic_DNA"/>
</dbReference>